<accession>A0A930VK27</accession>
<feature type="region of interest" description="Disordered" evidence="1">
    <location>
        <begin position="27"/>
        <end position="53"/>
    </location>
</feature>
<dbReference type="EMBL" id="JADKPO010000011">
    <property type="protein sequence ID" value="MBF4768123.1"/>
    <property type="molecule type" value="Genomic_DNA"/>
</dbReference>
<name>A0A930VK27_9ACTN</name>
<dbReference type="AlphaFoldDB" id="A0A930VK27"/>
<dbReference type="Proteomes" id="UP000660668">
    <property type="component" value="Unassembled WGS sequence"/>
</dbReference>
<comment type="caution">
    <text evidence="2">The sequence shown here is derived from an EMBL/GenBank/DDBJ whole genome shotgun (WGS) entry which is preliminary data.</text>
</comment>
<reference evidence="2" key="1">
    <citation type="submission" date="2020-11" db="EMBL/GenBank/DDBJ databases">
        <title>Nocardioides cynanchi sp. nov., isolated from soil of rhizosphere of Cynanchum wilfordii.</title>
        <authorList>
            <person name="Lee J.-S."/>
            <person name="Suh M.K."/>
            <person name="Kim J.-S."/>
        </authorList>
    </citation>
    <scope>NUCLEOTIDE SEQUENCE</scope>
    <source>
        <strain evidence="2">KCTC 19276</strain>
    </source>
</reference>
<feature type="compositionally biased region" description="Polar residues" evidence="1">
    <location>
        <begin position="27"/>
        <end position="47"/>
    </location>
</feature>
<sequence length="215" mass="22180">MIGVSRVTFGRLLGLLVSAVIVLSGCSGSDSSAPRPTSAGSQATETATPLEEVDTTSLVVPRTPFCDRIAPAAITRALGAEPTDAAAHRSGQRVRISADVADVVHEFGCRWSAGDNTAQAWVFAPPVTPQRAEAIVQALSRSTCREATKVPAFGEPSTSCSWQPAKGQQEVRIGGLFGDAWLTCSLTLAAADAPDVTGRASEWCAVVALGAASQS</sequence>
<evidence type="ECO:0000313" key="2">
    <source>
        <dbReference type="EMBL" id="MBF4768123.1"/>
    </source>
</evidence>
<protein>
    <recommendedName>
        <fullName evidence="4">DUF3558 domain-containing protein</fullName>
    </recommendedName>
</protein>
<keyword evidence="3" id="KW-1185">Reference proteome</keyword>
<gene>
    <name evidence="2" type="ORF">ISU10_10115</name>
</gene>
<evidence type="ECO:0008006" key="4">
    <source>
        <dbReference type="Google" id="ProtNLM"/>
    </source>
</evidence>
<organism evidence="2 3">
    <name type="scientific">Nocardioides agariphilus</name>
    <dbReference type="NCBI Taxonomy" id="433664"/>
    <lineage>
        <taxon>Bacteria</taxon>
        <taxon>Bacillati</taxon>
        <taxon>Actinomycetota</taxon>
        <taxon>Actinomycetes</taxon>
        <taxon>Propionibacteriales</taxon>
        <taxon>Nocardioidaceae</taxon>
        <taxon>Nocardioides</taxon>
    </lineage>
</organism>
<evidence type="ECO:0000313" key="3">
    <source>
        <dbReference type="Proteomes" id="UP000660668"/>
    </source>
</evidence>
<dbReference type="RefSeq" id="WP_194696274.1">
    <property type="nucleotide sequence ID" value="NZ_JADKPO010000011.1"/>
</dbReference>
<evidence type="ECO:0000256" key="1">
    <source>
        <dbReference type="SAM" id="MobiDB-lite"/>
    </source>
</evidence>
<dbReference type="PROSITE" id="PS51257">
    <property type="entry name" value="PROKAR_LIPOPROTEIN"/>
    <property type="match status" value="1"/>
</dbReference>
<proteinExistence type="predicted"/>